<feature type="compositionally biased region" description="Basic and acidic residues" evidence="1">
    <location>
        <begin position="259"/>
        <end position="273"/>
    </location>
</feature>
<feature type="region of interest" description="Disordered" evidence="1">
    <location>
        <begin position="103"/>
        <end position="138"/>
    </location>
</feature>
<feature type="compositionally biased region" description="Polar residues" evidence="1">
    <location>
        <begin position="296"/>
        <end position="305"/>
    </location>
</feature>
<name>A0A2T9ZCP3_9FUNG</name>
<feature type="region of interest" description="Disordered" evidence="1">
    <location>
        <begin position="380"/>
        <end position="517"/>
    </location>
</feature>
<comment type="caution">
    <text evidence="2">The sequence shown here is derived from an EMBL/GenBank/DDBJ whole genome shotgun (WGS) entry which is preliminary data.</text>
</comment>
<sequence>MNSDLKAIKDRMVFLKKASSMFFTKSPELSSILGFNLVELMEEAVMNIQDNNPKDSFFSNLTGPSLDNRNINSYFDNETVFQNCSRCGTLLVPYFSKFRVRQSKSDRKANPKLKKKLEMKTKKKHGSSKSRETKTKITTSKPSLDITELGTKTVIHITCSKCNFINVMPGSSKFSASVNSAQRSIAEDEINQREKLGDKALELLKRAEEESLSKKGLNADLNIHRELTPLEKRALLLKKQKKATNESGKNTIGNIYTENNRDSRLEKTTKDNSVDLLSSNASLETAGDKLSEEGPTLQNPSQTVDKSNRPSIEVVNEALELEIPTSTSSSLQIKRNPVENSAPTSKNSAISEPSSCKYLEKVKKVSNDFGKTPDQHLLQESKALSNQDSKASNKDPTTSQINKSIPANSKKIPSKNQQHNDLKKANSVPNLQGISTKKPPPHTNTSNQKGSKRYEQKVINKNIPPISNNDKTPQSLNKKRKSAKTLQDLLKRKKTDQNKKDSEQGSKYSLTDFLNSL</sequence>
<feature type="compositionally biased region" description="Basic residues" evidence="1">
    <location>
        <begin position="110"/>
        <end position="128"/>
    </location>
</feature>
<protein>
    <submittedName>
        <fullName evidence="2">Uncharacterized protein</fullName>
    </submittedName>
</protein>
<feature type="compositionally biased region" description="Polar residues" evidence="1">
    <location>
        <begin position="245"/>
        <end position="258"/>
    </location>
</feature>
<evidence type="ECO:0000313" key="3">
    <source>
        <dbReference type="Proteomes" id="UP000245609"/>
    </source>
</evidence>
<keyword evidence="3" id="KW-1185">Reference proteome</keyword>
<dbReference type="EMBL" id="MBFS01000513">
    <property type="protein sequence ID" value="PVV02320.1"/>
    <property type="molecule type" value="Genomic_DNA"/>
</dbReference>
<dbReference type="Proteomes" id="UP000245609">
    <property type="component" value="Unassembled WGS sequence"/>
</dbReference>
<feature type="region of interest" description="Disordered" evidence="1">
    <location>
        <begin position="324"/>
        <end position="353"/>
    </location>
</feature>
<feature type="compositionally biased region" description="Polar residues" evidence="1">
    <location>
        <begin position="382"/>
        <end position="407"/>
    </location>
</feature>
<gene>
    <name evidence="2" type="ORF">BB560_003230</name>
</gene>
<feature type="compositionally biased region" description="Polar residues" evidence="1">
    <location>
        <begin position="505"/>
        <end position="517"/>
    </location>
</feature>
<dbReference type="AlphaFoldDB" id="A0A2T9ZCP3"/>
<feature type="region of interest" description="Disordered" evidence="1">
    <location>
        <begin position="240"/>
        <end position="273"/>
    </location>
</feature>
<evidence type="ECO:0000313" key="2">
    <source>
        <dbReference type="EMBL" id="PVV02320.1"/>
    </source>
</evidence>
<accession>A0A2T9ZCP3</accession>
<feature type="compositionally biased region" description="Basic and acidic residues" evidence="1">
    <location>
        <begin position="495"/>
        <end position="504"/>
    </location>
</feature>
<evidence type="ECO:0000256" key="1">
    <source>
        <dbReference type="SAM" id="MobiDB-lite"/>
    </source>
</evidence>
<feature type="compositionally biased region" description="Polar residues" evidence="1">
    <location>
        <begin position="465"/>
        <end position="476"/>
    </location>
</feature>
<reference evidence="2 3" key="1">
    <citation type="journal article" date="2018" name="MBio">
        <title>Comparative Genomics Reveals the Core Gene Toolbox for the Fungus-Insect Symbiosis.</title>
        <authorList>
            <person name="Wang Y."/>
            <person name="Stata M."/>
            <person name="Wang W."/>
            <person name="Stajich J.E."/>
            <person name="White M.M."/>
            <person name="Moncalvo J.M."/>
        </authorList>
    </citation>
    <scope>NUCLEOTIDE SEQUENCE [LARGE SCALE GENOMIC DNA]</scope>
    <source>
        <strain evidence="2 3">SC-DP-2</strain>
    </source>
</reference>
<organism evidence="2 3">
    <name type="scientific">Smittium megazygosporum</name>
    <dbReference type="NCBI Taxonomy" id="133381"/>
    <lineage>
        <taxon>Eukaryota</taxon>
        <taxon>Fungi</taxon>
        <taxon>Fungi incertae sedis</taxon>
        <taxon>Zoopagomycota</taxon>
        <taxon>Kickxellomycotina</taxon>
        <taxon>Harpellomycetes</taxon>
        <taxon>Harpellales</taxon>
        <taxon>Legeriomycetaceae</taxon>
        <taxon>Smittium</taxon>
    </lineage>
</organism>
<feature type="region of interest" description="Disordered" evidence="1">
    <location>
        <begin position="286"/>
        <end position="310"/>
    </location>
</feature>
<proteinExistence type="predicted"/>